<reference evidence="1 2" key="1">
    <citation type="submission" date="2016-09" db="EMBL/GenBank/DDBJ databases">
        <title>Couchioplanes caeruleus draft genome sequence.</title>
        <authorList>
            <person name="Sheehan J."/>
            <person name="Caffrey P."/>
        </authorList>
    </citation>
    <scope>NUCLEOTIDE SEQUENCE [LARGE SCALE GENOMIC DNA]</scope>
    <source>
        <strain evidence="1 2">DSM 43634</strain>
    </source>
</reference>
<dbReference type="AlphaFoldDB" id="A0A1K0FMZ7"/>
<evidence type="ECO:0000313" key="1">
    <source>
        <dbReference type="EMBL" id="OJF14207.1"/>
    </source>
</evidence>
<name>A0A1K0FMZ7_9ACTN</name>
<sequence>MTRPPIAFEPDLTDVVTAVVIPMDGITRRVVAMGVAVELWDPQRGTALPRRLVRNLSGHHVLLNEPADQDLTFRVVPGRAGYRGPVLVAFNPAAEGISRVVPLERRPDADFADVTTLVRGLIVRSATPVAEAVISARPSPPAGPQFPATTDERGVFALAVHLGETGPVRTTLHVEPGGGAARDVIVDLERGLTHVFTEVIDLDQTTTPQFTHQIRP</sequence>
<proteinExistence type="predicted"/>
<dbReference type="EMBL" id="MEIA01000109">
    <property type="protein sequence ID" value="OJF14207.1"/>
    <property type="molecule type" value="Genomic_DNA"/>
</dbReference>
<accession>A0A1K0FMZ7</accession>
<dbReference type="RefSeq" id="WP_071805077.1">
    <property type="nucleotide sequence ID" value="NZ_MEIA01000109.1"/>
</dbReference>
<protein>
    <submittedName>
        <fullName evidence="1">Uncharacterized protein</fullName>
    </submittedName>
</protein>
<gene>
    <name evidence="1" type="ORF">BG844_11155</name>
</gene>
<organism evidence="1 2">
    <name type="scientific">Couchioplanes caeruleus subsp. caeruleus</name>
    <dbReference type="NCBI Taxonomy" id="56427"/>
    <lineage>
        <taxon>Bacteria</taxon>
        <taxon>Bacillati</taxon>
        <taxon>Actinomycetota</taxon>
        <taxon>Actinomycetes</taxon>
        <taxon>Micromonosporales</taxon>
        <taxon>Micromonosporaceae</taxon>
        <taxon>Couchioplanes</taxon>
    </lineage>
</organism>
<dbReference type="Proteomes" id="UP000182486">
    <property type="component" value="Unassembled WGS sequence"/>
</dbReference>
<comment type="caution">
    <text evidence="1">The sequence shown here is derived from an EMBL/GenBank/DDBJ whole genome shotgun (WGS) entry which is preliminary data.</text>
</comment>
<keyword evidence="2" id="KW-1185">Reference proteome</keyword>
<evidence type="ECO:0000313" key="2">
    <source>
        <dbReference type="Proteomes" id="UP000182486"/>
    </source>
</evidence>